<evidence type="ECO:0000256" key="2">
    <source>
        <dbReference type="ARBA" id="ARBA00023033"/>
    </source>
</evidence>
<sequence length="361" mass="39470">MKFGLFNLMSIRDNPNGVAGVIDDTRIMIRLAEEIGFDVAWFAEHHFTNYSVSPSPLMMAAHFAALTHRIKVGAAVVVLPLYHPMRVAQEIAMVDQLSGGRLVLGVGSGYQAYEFDRLGADVARKTDIFLEYWDIVEQALTTGRAEFQGEFITIPPSVFALRPQQTPLPPLYLTSLDPRVLAKLVPLGAVPFVTAGWRGSPALPAMHAHAQANWAKAGFGDRPMPFGVQQYIHVTDSASEALEAAERARFVARMVAALRHPNLDLAGAHLDAPPLENEPGLDVFRDNLIIGDAPYVAERLIAEIRALNPVHYNCFFQFGDMPIQRAARSLERFGAEVIPLVEAALGPLDQLAAKSLAPAFS</sequence>
<evidence type="ECO:0000256" key="1">
    <source>
        <dbReference type="ARBA" id="ARBA00023002"/>
    </source>
</evidence>
<keyword evidence="1" id="KW-0560">Oxidoreductase</keyword>
<dbReference type="RefSeq" id="WP_227320298.1">
    <property type="nucleotide sequence ID" value="NZ_JAESVB010000002.1"/>
</dbReference>
<dbReference type="InterPro" id="IPR011251">
    <property type="entry name" value="Luciferase-like_dom"/>
</dbReference>
<dbReference type="PANTHER" id="PTHR30137:SF8">
    <property type="entry name" value="BLR5498 PROTEIN"/>
    <property type="match status" value="1"/>
</dbReference>
<evidence type="ECO:0000313" key="4">
    <source>
        <dbReference type="EMBL" id="MCB8874631.1"/>
    </source>
</evidence>
<dbReference type="PANTHER" id="PTHR30137">
    <property type="entry name" value="LUCIFERASE-LIKE MONOOXYGENASE"/>
    <property type="match status" value="1"/>
</dbReference>
<evidence type="ECO:0000259" key="3">
    <source>
        <dbReference type="Pfam" id="PF00296"/>
    </source>
</evidence>
<proteinExistence type="predicted"/>
<reference evidence="4" key="2">
    <citation type="submission" date="2021-01" db="EMBL/GenBank/DDBJ databases">
        <authorList>
            <person name="Mieszkin S."/>
            <person name="Pouder E."/>
            <person name="Alain K."/>
        </authorList>
    </citation>
    <scope>NUCLEOTIDE SEQUENCE</scope>
    <source>
        <strain evidence="4">HW T2.11</strain>
    </source>
</reference>
<dbReference type="Proteomes" id="UP000708298">
    <property type="component" value="Unassembled WGS sequence"/>
</dbReference>
<keyword evidence="2" id="KW-0503">Monooxygenase</keyword>
<name>A0A963YPG4_9PROT</name>
<dbReference type="Gene3D" id="3.20.20.30">
    <property type="entry name" value="Luciferase-like domain"/>
    <property type="match status" value="1"/>
</dbReference>
<feature type="domain" description="Luciferase-like" evidence="3">
    <location>
        <begin position="1"/>
        <end position="302"/>
    </location>
</feature>
<dbReference type="EMBL" id="JAESVB010000002">
    <property type="protein sequence ID" value="MCB8874631.1"/>
    <property type="molecule type" value="Genomic_DNA"/>
</dbReference>
<organism evidence="4 5">
    <name type="scientific">Acidisoma silvae</name>
    <dbReference type="NCBI Taxonomy" id="2802396"/>
    <lineage>
        <taxon>Bacteria</taxon>
        <taxon>Pseudomonadati</taxon>
        <taxon>Pseudomonadota</taxon>
        <taxon>Alphaproteobacteria</taxon>
        <taxon>Acetobacterales</taxon>
        <taxon>Acidocellaceae</taxon>
        <taxon>Acidisoma</taxon>
    </lineage>
</organism>
<gene>
    <name evidence="4" type="ORF">ASILVAE211_05485</name>
</gene>
<accession>A0A963YPG4</accession>
<keyword evidence="5" id="KW-1185">Reference proteome</keyword>
<dbReference type="GO" id="GO:0004497">
    <property type="term" value="F:monooxygenase activity"/>
    <property type="evidence" value="ECO:0007669"/>
    <property type="project" value="UniProtKB-KW"/>
</dbReference>
<dbReference type="GO" id="GO:0016705">
    <property type="term" value="F:oxidoreductase activity, acting on paired donors, with incorporation or reduction of molecular oxygen"/>
    <property type="evidence" value="ECO:0007669"/>
    <property type="project" value="InterPro"/>
</dbReference>
<protein>
    <submittedName>
        <fullName evidence="4">LLM class flavin-dependent oxidoreductase</fullName>
    </submittedName>
</protein>
<reference evidence="4" key="1">
    <citation type="journal article" date="2021" name="Microorganisms">
        <title>Acidisoma silvae sp. nov. and Acidisomacellulosilytica sp. nov., Two Acidophilic Bacteria Isolated from Decaying Wood, Hydrolyzing Cellulose and Producing Poly-3-hydroxybutyrate.</title>
        <authorList>
            <person name="Mieszkin S."/>
            <person name="Pouder E."/>
            <person name="Uroz S."/>
            <person name="Simon-Colin C."/>
            <person name="Alain K."/>
        </authorList>
    </citation>
    <scope>NUCLEOTIDE SEQUENCE</scope>
    <source>
        <strain evidence="4">HW T2.11</strain>
    </source>
</reference>
<dbReference type="AlphaFoldDB" id="A0A963YPG4"/>
<dbReference type="Pfam" id="PF00296">
    <property type="entry name" value="Bac_luciferase"/>
    <property type="match status" value="1"/>
</dbReference>
<dbReference type="SUPFAM" id="SSF51679">
    <property type="entry name" value="Bacterial luciferase-like"/>
    <property type="match status" value="1"/>
</dbReference>
<comment type="caution">
    <text evidence="4">The sequence shown here is derived from an EMBL/GenBank/DDBJ whole genome shotgun (WGS) entry which is preliminary data.</text>
</comment>
<dbReference type="InterPro" id="IPR050766">
    <property type="entry name" value="Bact_Lucif_Oxidored"/>
</dbReference>
<dbReference type="InterPro" id="IPR036661">
    <property type="entry name" value="Luciferase-like_sf"/>
</dbReference>
<dbReference type="GO" id="GO:0005829">
    <property type="term" value="C:cytosol"/>
    <property type="evidence" value="ECO:0007669"/>
    <property type="project" value="TreeGrafter"/>
</dbReference>
<evidence type="ECO:0000313" key="5">
    <source>
        <dbReference type="Proteomes" id="UP000708298"/>
    </source>
</evidence>